<accession>A0ABP7XF78</accession>
<sequence>MGEEISSMLGELHSYKCEPCTPDMYEQYRELNGNGRELKQSIDTTRNLVKGSVDVSKNIREKVDGIVEAYEMFQRNLSSYLTEAIIHH</sequence>
<keyword evidence="2" id="KW-1185">Reference proteome</keyword>
<gene>
    <name evidence="1" type="ORF">GCM10022393_14020</name>
</gene>
<dbReference type="EMBL" id="BAABCW010000004">
    <property type="protein sequence ID" value="GAA4114510.1"/>
    <property type="molecule type" value="Genomic_DNA"/>
</dbReference>
<name>A0ABP7XF78_9FLAO</name>
<reference evidence="2" key="1">
    <citation type="journal article" date="2019" name="Int. J. Syst. Evol. Microbiol.">
        <title>The Global Catalogue of Microorganisms (GCM) 10K type strain sequencing project: providing services to taxonomists for standard genome sequencing and annotation.</title>
        <authorList>
            <consortium name="The Broad Institute Genomics Platform"/>
            <consortium name="The Broad Institute Genome Sequencing Center for Infectious Disease"/>
            <person name="Wu L."/>
            <person name="Ma J."/>
        </authorList>
    </citation>
    <scope>NUCLEOTIDE SEQUENCE [LARGE SCALE GENOMIC DNA]</scope>
    <source>
        <strain evidence="2">JCM 17106</strain>
    </source>
</reference>
<comment type="caution">
    <text evidence="1">The sequence shown here is derived from an EMBL/GenBank/DDBJ whole genome shotgun (WGS) entry which is preliminary data.</text>
</comment>
<protein>
    <submittedName>
        <fullName evidence="1">Uncharacterized protein</fullName>
    </submittedName>
</protein>
<evidence type="ECO:0000313" key="1">
    <source>
        <dbReference type="EMBL" id="GAA4114510.1"/>
    </source>
</evidence>
<dbReference type="Proteomes" id="UP001500459">
    <property type="component" value="Unassembled WGS sequence"/>
</dbReference>
<evidence type="ECO:0000313" key="2">
    <source>
        <dbReference type="Proteomes" id="UP001500459"/>
    </source>
</evidence>
<organism evidence="1 2">
    <name type="scientific">Aquimarina addita</name>
    <dbReference type="NCBI Taxonomy" id="870485"/>
    <lineage>
        <taxon>Bacteria</taxon>
        <taxon>Pseudomonadati</taxon>
        <taxon>Bacteroidota</taxon>
        <taxon>Flavobacteriia</taxon>
        <taxon>Flavobacteriales</taxon>
        <taxon>Flavobacteriaceae</taxon>
        <taxon>Aquimarina</taxon>
    </lineage>
</organism>
<proteinExistence type="predicted"/>